<evidence type="ECO:0000256" key="4">
    <source>
        <dbReference type="ARBA" id="ARBA00022837"/>
    </source>
</evidence>
<dbReference type="InterPro" id="IPR001007">
    <property type="entry name" value="VWF_dom"/>
</dbReference>
<feature type="domain" description="VWFC" evidence="11">
    <location>
        <begin position="306"/>
        <end position="369"/>
    </location>
</feature>
<proteinExistence type="predicted"/>
<dbReference type="PROSITE" id="PS50184">
    <property type="entry name" value="VWFC_2"/>
    <property type="match status" value="4"/>
</dbReference>
<keyword evidence="5" id="KW-1015">Disulfide bond</keyword>
<keyword evidence="8" id="KW-0175">Coiled coil</keyword>
<dbReference type="CDD" id="cd00110">
    <property type="entry name" value="LamG"/>
    <property type="match status" value="1"/>
</dbReference>
<name>A0ABY6KVG1_9ARAC</name>
<evidence type="ECO:0000256" key="2">
    <source>
        <dbReference type="ARBA" id="ARBA00022729"/>
    </source>
</evidence>
<feature type="domain" description="EGF-like" evidence="10">
    <location>
        <begin position="409"/>
        <end position="454"/>
    </location>
</feature>
<accession>A0ABY6KVG1</accession>
<dbReference type="Pfam" id="PF12947">
    <property type="entry name" value="EGF_3"/>
    <property type="match status" value="2"/>
</dbReference>
<sequence length="778" mass="86007">MGRVSLIKAFRGFIVDNCYVYLEESCMVSLTKALCVSGTGRHLRVPNEVYKRAVRLLKRGNEFTILATFRQQPKNSGTLVAIADGNKRFVEIQSSGRRDEVRFLYQHQGTPRGETFRGLRLADGAWHRMAVAVSGDSIELYVDCRRVARRVIPTPDRLPSPALGLWLGQRGPHTFLFKGSLQDVKLVGGQSNGHLQQCPHLDAECPTCGQFRDLQMSVLHLESYVRELTQRLERAESRLASLEECECQKTCRHNGTVHQDGATWEQGCEICSCVHGEVKCEPVQCMKPNCKYPTLAEGECCPTCGKQCVLHKVLYDDGELVSPRECVQCKCHNGSMQCRRIDPETTCPPLSCPTDQQFKVPGECCKLCPDTDFCATTNCHANATCVNLQTRAMCQCNVGFHGDGTTCQDINECEKEGGHEGHHCRQNTQCVNIPGAYECQCLPGFTRADAYNCAEYDECAAKDHKCDPNATCLNTKGSYECQCKEGFTGDGFTCQRKSYTLCMFDICSNMEPVQLSVAIPVRTEGDVWLQMCVPANEDVDECTLGLHLCQANARCVNMPGWYYCDCLPGYQSVPTLDSEAVICTDIDECLTDLHSCQAGSRCVNEEGTFRCECGNSSCSLSCLHEGLVREDGQSWQDGGCSRCECRGGVASCSPLPCDCSRADVDLDCCPQCDRSSMCAHQDLPGRLFRNGDQWIHQCQMCECMYGEVDCWELACPPTPCLQPQLAPGECCPRCNDDPCTAPATNSSSQLGCAYNGYLLQSGEQVPVHRDDPCTSCRC</sequence>
<feature type="domain" description="EGF-like" evidence="10">
    <location>
        <begin position="455"/>
        <end position="495"/>
    </location>
</feature>
<feature type="domain" description="VWFC" evidence="11">
    <location>
        <begin position="676"/>
        <end position="735"/>
    </location>
</feature>
<dbReference type="PROSITE" id="PS50025">
    <property type="entry name" value="LAM_G_DOMAIN"/>
    <property type="match status" value="1"/>
</dbReference>
<keyword evidence="4" id="KW-0106">Calcium</keyword>
<dbReference type="InterPro" id="IPR009030">
    <property type="entry name" value="Growth_fac_rcpt_cys_sf"/>
</dbReference>
<dbReference type="SUPFAM" id="SSF57184">
    <property type="entry name" value="Growth factor receptor domain"/>
    <property type="match status" value="1"/>
</dbReference>
<dbReference type="SMART" id="SM00181">
    <property type="entry name" value="EGF"/>
    <property type="match status" value="5"/>
</dbReference>
<dbReference type="PROSITE" id="PS01186">
    <property type="entry name" value="EGF_2"/>
    <property type="match status" value="3"/>
</dbReference>
<dbReference type="EMBL" id="CP092870">
    <property type="protein sequence ID" value="UYV71085.1"/>
    <property type="molecule type" value="Genomic_DNA"/>
</dbReference>
<dbReference type="Gene3D" id="6.20.200.20">
    <property type="match status" value="2"/>
</dbReference>
<dbReference type="SUPFAM" id="SSF49899">
    <property type="entry name" value="Concanavalin A-like lectins/glucanases"/>
    <property type="match status" value="1"/>
</dbReference>
<dbReference type="InterPro" id="IPR001881">
    <property type="entry name" value="EGF-like_Ca-bd_dom"/>
</dbReference>
<dbReference type="Proteomes" id="UP001235939">
    <property type="component" value="Chromosome 08"/>
</dbReference>
<dbReference type="InterPro" id="IPR049883">
    <property type="entry name" value="NOTCH1_EGF-like"/>
</dbReference>
<dbReference type="SMART" id="SM00179">
    <property type="entry name" value="EGF_CA"/>
    <property type="match status" value="5"/>
</dbReference>
<evidence type="ECO:0000256" key="3">
    <source>
        <dbReference type="ARBA" id="ARBA00022737"/>
    </source>
</evidence>
<evidence type="ECO:0000313" key="12">
    <source>
        <dbReference type="EMBL" id="UYV71085.1"/>
    </source>
</evidence>
<evidence type="ECO:0000313" key="13">
    <source>
        <dbReference type="Proteomes" id="UP001235939"/>
    </source>
</evidence>
<dbReference type="InterPro" id="IPR018097">
    <property type="entry name" value="EGF_Ca-bd_CS"/>
</dbReference>
<dbReference type="InterPro" id="IPR013320">
    <property type="entry name" value="ConA-like_dom_sf"/>
</dbReference>
<feature type="domain" description="EGF-like" evidence="10">
    <location>
        <begin position="585"/>
        <end position="619"/>
    </location>
</feature>
<dbReference type="PROSITE" id="PS01208">
    <property type="entry name" value="VWFC_1"/>
    <property type="match status" value="2"/>
</dbReference>
<dbReference type="InterPro" id="IPR048287">
    <property type="entry name" value="TSPN-like_N"/>
</dbReference>
<feature type="domain" description="EGF-like" evidence="10">
    <location>
        <begin position="538"/>
        <end position="579"/>
    </location>
</feature>
<reference evidence="12 13" key="1">
    <citation type="submission" date="2022-01" db="EMBL/GenBank/DDBJ databases">
        <title>A chromosomal length assembly of Cordylochernes scorpioides.</title>
        <authorList>
            <person name="Zeh D."/>
            <person name="Zeh J."/>
        </authorList>
    </citation>
    <scope>NUCLEOTIDE SEQUENCE [LARGE SCALE GENOMIC DNA]</scope>
    <source>
        <strain evidence="12">IN4F17</strain>
        <tissue evidence="12">Whole Body</tissue>
    </source>
</reference>
<dbReference type="Gene3D" id="2.10.25.10">
    <property type="entry name" value="Laminin"/>
    <property type="match status" value="5"/>
</dbReference>
<dbReference type="SMART" id="SM00214">
    <property type="entry name" value="VWC"/>
    <property type="match status" value="4"/>
</dbReference>
<dbReference type="Pfam" id="PF07645">
    <property type="entry name" value="EGF_CA"/>
    <property type="match status" value="3"/>
</dbReference>
<evidence type="ECO:0000256" key="5">
    <source>
        <dbReference type="ARBA" id="ARBA00023157"/>
    </source>
</evidence>
<dbReference type="Gene3D" id="2.60.120.200">
    <property type="match status" value="1"/>
</dbReference>
<dbReference type="InterPro" id="IPR024731">
    <property type="entry name" value="NELL2-like_EGF"/>
</dbReference>
<keyword evidence="13" id="KW-1185">Reference proteome</keyword>
<keyword evidence="1 7" id="KW-0245">EGF-like domain</keyword>
<feature type="domain" description="VWFC" evidence="11">
    <location>
        <begin position="620"/>
        <end position="673"/>
    </location>
</feature>
<gene>
    <name evidence="12" type="ORF">LAZ67_8001664</name>
</gene>
<keyword evidence="2" id="KW-0732">Signal</keyword>
<dbReference type="InterPro" id="IPR000152">
    <property type="entry name" value="EGF-type_Asp/Asn_hydroxyl_site"/>
</dbReference>
<protein>
    <submittedName>
        <fullName evidence="12">NELL2</fullName>
    </submittedName>
</protein>
<dbReference type="Gene3D" id="2.10.70.10">
    <property type="entry name" value="Complement Module, domain 1"/>
    <property type="match status" value="2"/>
</dbReference>
<dbReference type="SMART" id="SM00210">
    <property type="entry name" value="TSPN"/>
    <property type="match status" value="1"/>
</dbReference>
<dbReference type="PROSITE" id="PS01187">
    <property type="entry name" value="EGF_CA"/>
    <property type="match status" value="2"/>
</dbReference>
<dbReference type="InterPro" id="IPR000742">
    <property type="entry name" value="EGF"/>
</dbReference>
<evidence type="ECO:0000259" key="9">
    <source>
        <dbReference type="PROSITE" id="PS50025"/>
    </source>
</evidence>
<evidence type="ECO:0000256" key="8">
    <source>
        <dbReference type="SAM" id="Coils"/>
    </source>
</evidence>
<evidence type="ECO:0000256" key="6">
    <source>
        <dbReference type="ARBA" id="ARBA00023180"/>
    </source>
</evidence>
<dbReference type="PROSITE" id="PS50026">
    <property type="entry name" value="EGF_3"/>
    <property type="match status" value="5"/>
</dbReference>
<dbReference type="CDD" id="cd00054">
    <property type="entry name" value="EGF_CA"/>
    <property type="match status" value="4"/>
</dbReference>
<feature type="non-terminal residue" evidence="12">
    <location>
        <position position="1"/>
    </location>
</feature>
<comment type="caution">
    <text evidence="7">Lacks conserved residue(s) required for the propagation of feature annotation.</text>
</comment>
<dbReference type="InterPro" id="IPR001791">
    <property type="entry name" value="Laminin_G"/>
</dbReference>
<evidence type="ECO:0000256" key="1">
    <source>
        <dbReference type="ARBA" id="ARBA00022536"/>
    </source>
</evidence>
<dbReference type="PROSITE" id="PS00010">
    <property type="entry name" value="ASX_HYDROXYL"/>
    <property type="match status" value="4"/>
</dbReference>
<dbReference type="SMART" id="SM00215">
    <property type="entry name" value="VWC_out"/>
    <property type="match status" value="2"/>
</dbReference>
<dbReference type="Pfam" id="PF13385">
    <property type="entry name" value="Laminin_G_3"/>
    <property type="match status" value="1"/>
</dbReference>
<dbReference type="SMART" id="SM00282">
    <property type="entry name" value="LamG"/>
    <property type="match status" value="1"/>
</dbReference>
<dbReference type="SUPFAM" id="SSF57196">
    <property type="entry name" value="EGF/Laminin"/>
    <property type="match status" value="1"/>
</dbReference>
<evidence type="ECO:0000259" key="11">
    <source>
        <dbReference type="PROSITE" id="PS50184"/>
    </source>
</evidence>
<organism evidence="12 13">
    <name type="scientific">Cordylochernes scorpioides</name>
    <dbReference type="NCBI Taxonomy" id="51811"/>
    <lineage>
        <taxon>Eukaryota</taxon>
        <taxon>Metazoa</taxon>
        <taxon>Ecdysozoa</taxon>
        <taxon>Arthropoda</taxon>
        <taxon>Chelicerata</taxon>
        <taxon>Arachnida</taxon>
        <taxon>Pseudoscorpiones</taxon>
        <taxon>Cheliferoidea</taxon>
        <taxon>Chernetidae</taxon>
        <taxon>Cordylochernes</taxon>
    </lineage>
</organism>
<keyword evidence="6" id="KW-0325">Glycoprotein</keyword>
<evidence type="ECO:0000259" key="10">
    <source>
        <dbReference type="PROSITE" id="PS50026"/>
    </source>
</evidence>
<feature type="domain" description="EGF-like" evidence="10">
    <location>
        <begin position="370"/>
        <end position="408"/>
    </location>
</feature>
<feature type="domain" description="VWFC" evidence="11">
    <location>
        <begin position="249"/>
        <end position="305"/>
    </location>
</feature>
<keyword evidence="3" id="KW-0677">Repeat</keyword>
<dbReference type="PANTHER" id="PTHR24042:SF5">
    <property type="entry name" value="EGF-LIKE CALCIUM-BINDING DOMAIN-CONTAINING PROTEIN"/>
    <property type="match status" value="1"/>
</dbReference>
<dbReference type="PANTHER" id="PTHR24042">
    <property type="entry name" value="NEL HOMOLOG"/>
    <property type="match status" value="1"/>
</dbReference>
<dbReference type="Pfam" id="PF00093">
    <property type="entry name" value="VWC"/>
    <property type="match status" value="3"/>
</dbReference>
<feature type="domain" description="Laminin G" evidence="9">
    <location>
        <begin position="40"/>
        <end position="208"/>
    </location>
</feature>
<evidence type="ECO:0000256" key="7">
    <source>
        <dbReference type="PROSITE-ProRule" id="PRU00076"/>
    </source>
</evidence>
<dbReference type="InterPro" id="IPR051586">
    <property type="entry name" value="PKC-binding_NELL"/>
</dbReference>
<dbReference type="SUPFAM" id="SSF57603">
    <property type="entry name" value="FnI-like domain"/>
    <property type="match status" value="3"/>
</dbReference>
<feature type="coiled-coil region" evidence="8">
    <location>
        <begin position="218"/>
        <end position="245"/>
    </location>
</feature>